<sequence length="78" mass="9100">MKVKTVNISLPEQLLSEIDQKAREEYRSRSELIKEAAVFYIRTKSNWAILQSDIVTKARKLDISSEDDIEKMVDSERL</sequence>
<reference evidence="3" key="1">
    <citation type="submission" date="2017-09" db="EMBL/GenBank/DDBJ databases">
        <title>Depth-based differentiation of microbial function through sediment-hosted aquifers and enrichment of novel symbionts in the deep terrestrial subsurface.</title>
        <authorList>
            <person name="Probst A.J."/>
            <person name="Ladd B."/>
            <person name="Jarett J.K."/>
            <person name="Geller-Mcgrath D.E."/>
            <person name="Sieber C.M.K."/>
            <person name="Emerson J.B."/>
            <person name="Anantharaman K."/>
            <person name="Thomas B.C."/>
            <person name="Malmstrom R."/>
            <person name="Stieglmeier M."/>
            <person name="Klingl A."/>
            <person name="Woyke T."/>
            <person name="Ryan C.M."/>
            <person name="Banfield J.F."/>
        </authorList>
    </citation>
    <scope>NUCLEOTIDE SEQUENCE [LARGE SCALE GENOMIC DNA]</scope>
</reference>
<evidence type="ECO:0000259" key="1">
    <source>
        <dbReference type="Pfam" id="PF01402"/>
    </source>
</evidence>
<gene>
    <name evidence="2" type="ORF">COT78_00720</name>
</gene>
<dbReference type="SUPFAM" id="SSF47598">
    <property type="entry name" value="Ribbon-helix-helix"/>
    <property type="match status" value="1"/>
</dbReference>
<organism evidence="2 3">
    <name type="scientific">Candidatus Berkelbacteria bacterium CG10_big_fil_rev_8_21_14_0_10_43_13</name>
    <dbReference type="NCBI Taxonomy" id="1974514"/>
    <lineage>
        <taxon>Bacteria</taxon>
        <taxon>Candidatus Berkelbacteria</taxon>
    </lineage>
</organism>
<proteinExistence type="predicted"/>
<dbReference type="GO" id="GO:0006355">
    <property type="term" value="P:regulation of DNA-templated transcription"/>
    <property type="evidence" value="ECO:0007669"/>
    <property type="project" value="InterPro"/>
</dbReference>
<comment type="caution">
    <text evidence="2">The sequence shown here is derived from an EMBL/GenBank/DDBJ whole genome shotgun (WGS) entry which is preliminary data.</text>
</comment>
<name>A0A2H0W7D0_9BACT</name>
<dbReference type="InterPro" id="IPR013321">
    <property type="entry name" value="Arc_rbn_hlx_hlx"/>
</dbReference>
<evidence type="ECO:0000313" key="3">
    <source>
        <dbReference type="Proteomes" id="UP000231382"/>
    </source>
</evidence>
<protein>
    <submittedName>
        <fullName evidence="2">CopG family transcriptional regulator</fullName>
    </submittedName>
</protein>
<dbReference type="AlphaFoldDB" id="A0A2H0W7D0"/>
<dbReference type="Gene3D" id="1.10.1220.10">
    <property type="entry name" value="Met repressor-like"/>
    <property type="match status" value="1"/>
</dbReference>
<dbReference type="EMBL" id="PEZW01000006">
    <property type="protein sequence ID" value="PIS07991.1"/>
    <property type="molecule type" value="Genomic_DNA"/>
</dbReference>
<feature type="domain" description="Ribbon-helix-helix protein CopG" evidence="1">
    <location>
        <begin position="4"/>
        <end position="42"/>
    </location>
</feature>
<dbReference type="InterPro" id="IPR010985">
    <property type="entry name" value="Ribbon_hlx_hlx"/>
</dbReference>
<dbReference type="CDD" id="cd22231">
    <property type="entry name" value="RHH_NikR_HicB-like"/>
    <property type="match status" value="1"/>
</dbReference>
<evidence type="ECO:0000313" key="2">
    <source>
        <dbReference type="EMBL" id="PIS07991.1"/>
    </source>
</evidence>
<dbReference type="InterPro" id="IPR002145">
    <property type="entry name" value="CopG"/>
</dbReference>
<accession>A0A2H0W7D0</accession>
<dbReference type="Proteomes" id="UP000231382">
    <property type="component" value="Unassembled WGS sequence"/>
</dbReference>
<dbReference type="Pfam" id="PF01402">
    <property type="entry name" value="RHH_1"/>
    <property type="match status" value="1"/>
</dbReference>